<dbReference type="InterPro" id="IPR000719">
    <property type="entry name" value="Prot_kinase_dom"/>
</dbReference>
<evidence type="ECO:0000256" key="2">
    <source>
        <dbReference type="ARBA" id="ARBA00022741"/>
    </source>
</evidence>
<keyword evidence="4" id="KW-0067">ATP-binding</keyword>
<protein>
    <recommendedName>
        <fullName evidence="5">Protein kinase domain-containing protein</fullName>
    </recommendedName>
</protein>
<dbReference type="Pfam" id="PF00069">
    <property type="entry name" value="Pkinase"/>
    <property type="match status" value="1"/>
</dbReference>
<evidence type="ECO:0000313" key="7">
    <source>
        <dbReference type="Proteomes" id="UP000822688"/>
    </source>
</evidence>
<dbReference type="EMBL" id="CM026433">
    <property type="protein sequence ID" value="KAG0555154.1"/>
    <property type="molecule type" value="Genomic_DNA"/>
</dbReference>
<dbReference type="AlphaFoldDB" id="A0A8T0G9V7"/>
<sequence>MSSRTSGDRNIGLAPYRMSKPKVCLELARLTGTSETWPRRTWLDKFEKNEFGEDPVNRLCSLLDAIELESSRGQNHVKKLCSYLDTLELDQKSQSCRFSADHSGGIPWQTLKYLCQLANLSQSFYRSVSREQWLRTVITSEKSRNIFVSEQDKKKSNVVIHSNVMPRQAYLTRLEGMKTCTCLSMTGACFGCHCFKGFFPANVSCEGQFSRKPCGKCPLVEQLKNDYEAGSEFVKFWFLAEADVKLVTGDHGSLGEGSEGAVSKILWRKGIFARKRFYCESSFDKELEVVMEMSHPNIVHCFGCSLLLECAEYDLFMELLEEDLGTHLQDLNRTEEPLLFQDLLDVLLQVAEAMKHLHDKNFVHGDLKPGNILLSRLAMPHSDAQYYLVKVADFGCAQRVNSSGGTVKPFCSEIGTLHYTAPEVFRCRPRYGGEPEPKNAQKIDVYSFGVVAFQVLTGVSDLYENLRRSEIIKGVVGGWLRPDRDFNGSLDGERLSLLPFVQRCWAQEPADRPSFTEICEGLLSVVMNDHGLREIFAKRKRHDNIDAVSVRPLKALWPGNKDSRGTC</sequence>
<dbReference type="SMART" id="SM00220">
    <property type="entry name" value="S_TKc"/>
    <property type="match status" value="1"/>
</dbReference>
<comment type="caution">
    <text evidence="6">The sequence shown here is derived from an EMBL/GenBank/DDBJ whole genome shotgun (WGS) entry which is preliminary data.</text>
</comment>
<name>A0A8T0G9V7_CERPU</name>
<keyword evidence="3" id="KW-0418">Kinase</keyword>
<reference evidence="6" key="1">
    <citation type="submission" date="2020-06" db="EMBL/GenBank/DDBJ databases">
        <title>WGS assembly of Ceratodon purpureus strain R40.</title>
        <authorList>
            <person name="Carey S.B."/>
            <person name="Jenkins J."/>
            <person name="Shu S."/>
            <person name="Lovell J.T."/>
            <person name="Sreedasyam A."/>
            <person name="Maumus F."/>
            <person name="Tiley G.P."/>
            <person name="Fernandez-Pozo N."/>
            <person name="Barry K."/>
            <person name="Chen C."/>
            <person name="Wang M."/>
            <person name="Lipzen A."/>
            <person name="Daum C."/>
            <person name="Saski C.A."/>
            <person name="Payton A.C."/>
            <person name="Mcbreen J.C."/>
            <person name="Conrad R.E."/>
            <person name="Kollar L.M."/>
            <person name="Olsson S."/>
            <person name="Huttunen S."/>
            <person name="Landis J.B."/>
            <person name="Wickett N.J."/>
            <person name="Johnson M.G."/>
            <person name="Rensing S.A."/>
            <person name="Grimwood J."/>
            <person name="Schmutz J."/>
            <person name="Mcdaniel S.F."/>
        </authorList>
    </citation>
    <scope>NUCLEOTIDE SEQUENCE</scope>
    <source>
        <strain evidence="6">R40</strain>
    </source>
</reference>
<dbReference type="PANTHER" id="PTHR44329">
    <property type="entry name" value="SERINE/THREONINE-PROTEIN KINASE TNNI3K-RELATED"/>
    <property type="match status" value="1"/>
</dbReference>
<dbReference type="PROSITE" id="PS00108">
    <property type="entry name" value="PROTEIN_KINASE_ST"/>
    <property type="match status" value="1"/>
</dbReference>
<feature type="domain" description="Protein kinase" evidence="5">
    <location>
        <begin position="248"/>
        <end position="526"/>
    </location>
</feature>
<dbReference type="SUPFAM" id="SSF56112">
    <property type="entry name" value="Protein kinase-like (PK-like)"/>
    <property type="match status" value="1"/>
</dbReference>
<evidence type="ECO:0000256" key="1">
    <source>
        <dbReference type="ARBA" id="ARBA00022679"/>
    </source>
</evidence>
<proteinExistence type="predicted"/>
<evidence type="ECO:0000256" key="4">
    <source>
        <dbReference type="ARBA" id="ARBA00022840"/>
    </source>
</evidence>
<dbReference type="Proteomes" id="UP000822688">
    <property type="component" value="Chromosome 12"/>
</dbReference>
<keyword evidence="1" id="KW-0808">Transferase</keyword>
<dbReference type="PANTHER" id="PTHR44329:SF288">
    <property type="entry name" value="MITOGEN-ACTIVATED PROTEIN KINASE KINASE KINASE 20"/>
    <property type="match status" value="1"/>
</dbReference>
<accession>A0A8T0G9V7</accession>
<dbReference type="InterPro" id="IPR011009">
    <property type="entry name" value="Kinase-like_dom_sf"/>
</dbReference>
<dbReference type="GO" id="GO:0004674">
    <property type="term" value="F:protein serine/threonine kinase activity"/>
    <property type="evidence" value="ECO:0007669"/>
    <property type="project" value="TreeGrafter"/>
</dbReference>
<dbReference type="GO" id="GO:0005524">
    <property type="term" value="F:ATP binding"/>
    <property type="evidence" value="ECO:0007669"/>
    <property type="project" value="UniProtKB-KW"/>
</dbReference>
<dbReference type="PROSITE" id="PS50011">
    <property type="entry name" value="PROTEIN_KINASE_DOM"/>
    <property type="match status" value="1"/>
</dbReference>
<evidence type="ECO:0000256" key="3">
    <source>
        <dbReference type="ARBA" id="ARBA00022777"/>
    </source>
</evidence>
<evidence type="ECO:0000259" key="5">
    <source>
        <dbReference type="PROSITE" id="PS50011"/>
    </source>
</evidence>
<organism evidence="6 7">
    <name type="scientific">Ceratodon purpureus</name>
    <name type="common">Fire moss</name>
    <name type="synonym">Dicranum purpureum</name>
    <dbReference type="NCBI Taxonomy" id="3225"/>
    <lineage>
        <taxon>Eukaryota</taxon>
        <taxon>Viridiplantae</taxon>
        <taxon>Streptophyta</taxon>
        <taxon>Embryophyta</taxon>
        <taxon>Bryophyta</taxon>
        <taxon>Bryophytina</taxon>
        <taxon>Bryopsida</taxon>
        <taxon>Dicranidae</taxon>
        <taxon>Pseudoditrichales</taxon>
        <taxon>Ditrichaceae</taxon>
        <taxon>Ceratodon</taxon>
    </lineage>
</organism>
<dbReference type="Gene3D" id="1.10.510.10">
    <property type="entry name" value="Transferase(Phosphotransferase) domain 1"/>
    <property type="match status" value="1"/>
</dbReference>
<keyword evidence="2" id="KW-0547">Nucleotide-binding</keyword>
<evidence type="ECO:0000313" key="6">
    <source>
        <dbReference type="EMBL" id="KAG0555154.1"/>
    </source>
</evidence>
<keyword evidence="7" id="KW-1185">Reference proteome</keyword>
<dbReference type="InterPro" id="IPR008271">
    <property type="entry name" value="Ser/Thr_kinase_AS"/>
</dbReference>
<dbReference type="InterPro" id="IPR051681">
    <property type="entry name" value="Ser/Thr_Kinases-Pseudokinases"/>
</dbReference>
<gene>
    <name evidence="6" type="ORF">KC19_12G148000</name>
</gene>